<dbReference type="Pfam" id="PF07593">
    <property type="entry name" value="UnbV_ASPIC"/>
    <property type="match status" value="1"/>
</dbReference>
<feature type="domain" description="ASPIC/UnbV" evidence="4">
    <location>
        <begin position="748"/>
        <end position="814"/>
    </location>
</feature>
<comment type="caution">
    <text evidence="5">The sequence shown here is derived from an EMBL/GenBank/DDBJ whole genome shotgun (WGS) entry which is preliminary data.</text>
</comment>
<reference evidence="5" key="1">
    <citation type="submission" date="2021-05" db="EMBL/GenBank/DDBJ databases">
        <title>Energy efficiency and biological interactions define the core microbiome of deep oligotrophic groundwater.</title>
        <authorList>
            <person name="Mehrshad M."/>
            <person name="Lopez-Fernandez M."/>
            <person name="Bell E."/>
            <person name="Bernier-Latmani R."/>
            <person name="Bertilsson S."/>
            <person name="Dopson M."/>
        </authorList>
    </citation>
    <scope>NUCLEOTIDE SEQUENCE</scope>
    <source>
        <strain evidence="5">Modern_marine.mb.64</strain>
    </source>
</reference>
<dbReference type="Gene3D" id="3.40.50.1820">
    <property type="entry name" value="alpha/beta hydrolase"/>
    <property type="match status" value="1"/>
</dbReference>
<name>A0A948RZB8_UNCEI</name>
<dbReference type="InterPro" id="IPR027039">
    <property type="entry name" value="Crtac1"/>
</dbReference>
<feature type="chain" id="PRO_5036867442" evidence="3">
    <location>
        <begin position="22"/>
        <end position="923"/>
    </location>
</feature>
<protein>
    <submittedName>
        <fullName evidence="5">VCBS repeat-containing protein</fullName>
    </submittedName>
</protein>
<evidence type="ECO:0000313" key="6">
    <source>
        <dbReference type="Proteomes" id="UP000777784"/>
    </source>
</evidence>
<organism evidence="5 6">
    <name type="scientific">Eiseniibacteriota bacterium</name>
    <dbReference type="NCBI Taxonomy" id="2212470"/>
    <lineage>
        <taxon>Bacteria</taxon>
        <taxon>Candidatus Eiseniibacteriota</taxon>
    </lineage>
</organism>
<dbReference type="Gene3D" id="2.60.40.4070">
    <property type="match status" value="1"/>
</dbReference>
<evidence type="ECO:0000313" key="5">
    <source>
        <dbReference type="EMBL" id="MBU2692354.1"/>
    </source>
</evidence>
<evidence type="ECO:0000259" key="4">
    <source>
        <dbReference type="Pfam" id="PF07593"/>
    </source>
</evidence>
<dbReference type="SUPFAM" id="SSF69318">
    <property type="entry name" value="Integrin alpha N-terminal domain"/>
    <property type="match status" value="1"/>
</dbReference>
<sequence>MRFSIAAINCCFIAAFLTVSVQPEDSPAENISHSPAAATFIDSSDVVENVSSGRISLQLDGYNCSIPCDATHDPDIPHSGITRAIIVIHGTLRNAESYLSAILDAASLAGCATDSTMVIAPQFLAEQDLVLHSLPSGIAFWAYMGWRQGDLSLNTPAHPRPWRISSYAVIDTILFRLAMLNPALRKIVLVGHSAGGQFTHRYAAASLIPTILDDQFGIEVQHIIANPSSYLYFTDERWVAGTAYEFETPSEQDSELCPQFNDYKYGLRFPNEYMDAGADVVLQQYQQRNIACLLGSDDTNPYELYLDTSCMAGFQGRHRLERGLVYTYYLHYLFGPNALENNHTAVIAGIAHDYRGIFTSECGLHYLFDTGECIPLPPTPPWADVTTSLLKNRETRAAAWGDADNDGHLDLYLAGLEKSNKLLAGDGNAGFVDVTSDPLDNDGPGMCAAWGDYDNDRLLDLYISNWNEENKLLRNLGSFEFEDTSNNLLQIAGPSCDVKWSDYDNDGDLDLYVTRTNSQPNQLFRNEGDGSFSDATSGPLGGSQHSRGCAWGDYDNDGDMDLYICNGSAPNLLLRNDGAGLFMDVTAPPLNDTSSGSSAAWGDYDNDGYLDLYVVNRESADHLFHNERAEYFTDETHGAMTSPLNGRSACWGDYDNDGYLDLYVAVLGGSNILLHNIGGSLFEDATEFPLGNPEAGYSASWGDYDNDGDLDLYVANSDGDNNLFQNNLETGNHWLQIDLEGEVSNSFGVGSRIRIVVGGKQQIREVGTGAGSLSQNALTASFGLAASTMIDTLEIQWPSGITQVFRYVTADRRLRINETMTSSVLDPPRRQGVLLYPPCPNPSRGSATLQYLLSGHAHVSLRVLDIAGRVVAVLKDHRMEQPGLYKVSWGDSGPAGRRAPAGIYFYTLESNGITQTRKFLLLR</sequence>
<dbReference type="Gene3D" id="2.130.10.130">
    <property type="entry name" value="Integrin alpha, N-terminal"/>
    <property type="match status" value="1"/>
</dbReference>
<dbReference type="InterPro" id="IPR013517">
    <property type="entry name" value="FG-GAP"/>
</dbReference>
<accession>A0A948RZB8</accession>
<dbReference type="EMBL" id="JAHJDP010000087">
    <property type="protein sequence ID" value="MBU2692354.1"/>
    <property type="molecule type" value="Genomic_DNA"/>
</dbReference>
<feature type="region of interest" description="Disordered" evidence="2">
    <location>
        <begin position="520"/>
        <end position="540"/>
    </location>
</feature>
<dbReference type="AlphaFoldDB" id="A0A948RZB8"/>
<dbReference type="InterPro" id="IPR029058">
    <property type="entry name" value="AB_hydrolase_fold"/>
</dbReference>
<dbReference type="PANTHER" id="PTHR16026:SF0">
    <property type="entry name" value="CARTILAGE ACIDIC PROTEIN 1"/>
    <property type="match status" value="1"/>
</dbReference>
<dbReference type="InterPro" id="IPR028994">
    <property type="entry name" value="Integrin_alpha_N"/>
</dbReference>
<dbReference type="Proteomes" id="UP000777784">
    <property type="component" value="Unassembled WGS sequence"/>
</dbReference>
<proteinExistence type="predicted"/>
<gene>
    <name evidence="5" type="ORF">KJ970_15635</name>
</gene>
<dbReference type="SUPFAM" id="SSF53474">
    <property type="entry name" value="alpha/beta-Hydrolases"/>
    <property type="match status" value="2"/>
</dbReference>
<dbReference type="NCBIfam" id="TIGR04183">
    <property type="entry name" value="Por_Secre_tail"/>
    <property type="match status" value="1"/>
</dbReference>
<dbReference type="PANTHER" id="PTHR16026">
    <property type="entry name" value="CARTILAGE ACIDIC PROTEIN 1"/>
    <property type="match status" value="1"/>
</dbReference>
<feature type="signal peptide" evidence="3">
    <location>
        <begin position="1"/>
        <end position="21"/>
    </location>
</feature>
<dbReference type="Pfam" id="PF13517">
    <property type="entry name" value="FG-GAP_3"/>
    <property type="match status" value="3"/>
</dbReference>
<keyword evidence="1 3" id="KW-0732">Signal</keyword>
<dbReference type="InterPro" id="IPR026444">
    <property type="entry name" value="Secre_tail"/>
</dbReference>
<evidence type="ECO:0000256" key="2">
    <source>
        <dbReference type="SAM" id="MobiDB-lite"/>
    </source>
</evidence>
<evidence type="ECO:0000256" key="1">
    <source>
        <dbReference type="ARBA" id="ARBA00022729"/>
    </source>
</evidence>
<dbReference type="InterPro" id="IPR011519">
    <property type="entry name" value="UnbV_ASPIC"/>
</dbReference>
<evidence type="ECO:0000256" key="3">
    <source>
        <dbReference type="SAM" id="SignalP"/>
    </source>
</evidence>